<protein>
    <submittedName>
        <fullName evidence="2">FIG01964566: Predicted membrane protein, hemolysin III homolog</fullName>
    </submittedName>
</protein>
<dbReference type="AlphaFoldDB" id="A0A6J4V9M2"/>
<gene>
    <name evidence="2" type="ORF">AVDCRST_MAG18-2228</name>
</gene>
<feature type="compositionally biased region" description="Basic and acidic residues" evidence="1">
    <location>
        <begin position="24"/>
        <end position="57"/>
    </location>
</feature>
<sequence length="216" mass="23213">ETSARTGERPDPSGGGDFGPRRPRLPDRDGGGEREGAPPDRLPDLRAEPRGALHVERPLPSPPPLGAGSPTPAAARSHHDLFPDRRDLHPFRPDRPPRSLALGTPRGGLGFRPRRDGDEVPLAGRADLVLHGPLLPARVGRRGGDTGATTGVAVRRLLLADAGRRRLQHRGGHLRARSPDDPAWRLRGARTLAPLRAGRQRLPRLDGRALPRASGV</sequence>
<name>A0A6J4V9M2_9BACT</name>
<organism evidence="2">
    <name type="scientific">uncultured Thermomicrobiales bacterium</name>
    <dbReference type="NCBI Taxonomy" id="1645740"/>
    <lineage>
        <taxon>Bacteria</taxon>
        <taxon>Pseudomonadati</taxon>
        <taxon>Thermomicrobiota</taxon>
        <taxon>Thermomicrobia</taxon>
        <taxon>Thermomicrobiales</taxon>
        <taxon>environmental samples</taxon>
    </lineage>
</organism>
<reference evidence="2" key="1">
    <citation type="submission" date="2020-02" db="EMBL/GenBank/DDBJ databases">
        <authorList>
            <person name="Meier V. D."/>
        </authorList>
    </citation>
    <scope>NUCLEOTIDE SEQUENCE</scope>
    <source>
        <strain evidence="2">AVDCRST_MAG18</strain>
    </source>
</reference>
<feature type="region of interest" description="Disordered" evidence="1">
    <location>
        <begin position="1"/>
        <end position="116"/>
    </location>
</feature>
<feature type="compositionally biased region" description="Basic and acidic residues" evidence="1">
    <location>
        <begin position="1"/>
        <end position="11"/>
    </location>
</feature>
<accession>A0A6J4V9M2</accession>
<evidence type="ECO:0000313" key="2">
    <source>
        <dbReference type="EMBL" id="CAA9573210.1"/>
    </source>
</evidence>
<proteinExistence type="predicted"/>
<dbReference type="EMBL" id="CADCWN010000168">
    <property type="protein sequence ID" value="CAA9573210.1"/>
    <property type="molecule type" value="Genomic_DNA"/>
</dbReference>
<feature type="non-terminal residue" evidence="2">
    <location>
        <position position="1"/>
    </location>
</feature>
<feature type="compositionally biased region" description="Basic and acidic residues" evidence="1">
    <location>
        <begin position="77"/>
        <end position="97"/>
    </location>
</feature>
<feature type="compositionally biased region" description="Low complexity" evidence="1">
    <location>
        <begin position="66"/>
        <end position="75"/>
    </location>
</feature>
<evidence type="ECO:0000256" key="1">
    <source>
        <dbReference type="SAM" id="MobiDB-lite"/>
    </source>
</evidence>
<feature type="non-terminal residue" evidence="2">
    <location>
        <position position="216"/>
    </location>
</feature>